<proteinExistence type="predicted"/>
<dbReference type="EMBL" id="SIRS01000001">
    <property type="protein sequence ID" value="TBN18960.1"/>
    <property type="molecule type" value="Genomic_DNA"/>
</dbReference>
<keyword evidence="3" id="KW-0804">Transcription</keyword>
<keyword evidence="6" id="KW-1185">Reference proteome</keyword>
<name>A0A4Q9FTF0_9FLAO</name>
<keyword evidence="2" id="KW-0238">DNA-binding</keyword>
<dbReference type="RefSeq" id="WP_130935475.1">
    <property type="nucleotide sequence ID" value="NZ_BMEE01000001.1"/>
</dbReference>
<dbReference type="GO" id="GO:0043565">
    <property type="term" value="F:sequence-specific DNA binding"/>
    <property type="evidence" value="ECO:0007669"/>
    <property type="project" value="InterPro"/>
</dbReference>
<dbReference type="AlphaFoldDB" id="A0A4Q9FTF0"/>
<dbReference type="Pfam" id="PF12833">
    <property type="entry name" value="HTH_18"/>
    <property type="match status" value="1"/>
</dbReference>
<dbReference type="SUPFAM" id="SSF51182">
    <property type="entry name" value="RmlC-like cupins"/>
    <property type="match status" value="1"/>
</dbReference>
<dbReference type="SMART" id="SM00342">
    <property type="entry name" value="HTH_ARAC"/>
    <property type="match status" value="1"/>
</dbReference>
<accession>A0A4Q9FTF0</accession>
<dbReference type="PANTHER" id="PTHR43280:SF27">
    <property type="entry name" value="TRANSCRIPTIONAL REGULATOR MTLR"/>
    <property type="match status" value="1"/>
</dbReference>
<dbReference type="InterPro" id="IPR013096">
    <property type="entry name" value="Cupin_2"/>
</dbReference>
<dbReference type="Proteomes" id="UP000292372">
    <property type="component" value="Unassembled WGS sequence"/>
</dbReference>
<dbReference type="InterPro" id="IPR011051">
    <property type="entry name" value="RmlC_Cupin_sf"/>
</dbReference>
<evidence type="ECO:0000256" key="2">
    <source>
        <dbReference type="ARBA" id="ARBA00023125"/>
    </source>
</evidence>
<evidence type="ECO:0000313" key="5">
    <source>
        <dbReference type="EMBL" id="TBN18960.1"/>
    </source>
</evidence>
<evidence type="ECO:0000256" key="3">
    <source>
        <dbReference type="ARBA" id="ARBA00023163"/>
    </source>
</evidence>
<dbReference type="SUPFAM" id="SSF46689">
    <property type="entry name" value="Homeodomain-like"/>
    <property type="match status" value="2"/>
</dbReference>
<evidence type="ECO:0000259" key="4">
    <source>
        <dbReference type="PROSITE" id="PS01124"/>
    </source>
</evidence>
<dbReference type="PROSITE" id="PS01124">
    <property type="entry name" value="HTH_ARAC_FAMILY_2"/>
    <property type="match status" value="1"/>
</dbReference>
<dbReference type="PANTHER" id="PTHR43280">
    <property type="entry name" value="ARAC-FAMILY TRANSCRIPTIONAL REGULATOR"/>
    <property type="match status" value="1"/>
</dbReference>
<dbReference type="OrthoDB" id="1410704at2"/>
<protein>
    <submittedName>
        <fullName evidence="5">AraC family transcriptional regulator</fullName>
    </submittedName>
</protein>
<evidence type="ECO:0000313" key="6">
    <source>
        <dbReference type="Proteomes" id="UP000292372"/>
    </source>
</evidence>
<keyword evidence="1" id="KW-0805">Transcription regulation</keyword>
<feature type="domain" description="HTH araC/xylS-type" evidence="4">
    <location>
        <begin position="189"/>
        <end position="289"/>
    </location>
</feature>
<comment type="caution">
    <text evidence="5">The sequence shown here is derived from an EMBL/GenBank/DDBJ whole genome shotgun (WGS) entry which is preliminary data.</text>
</comment>
<dbReference type="Gene3D" id="2.60.120.10">
    <property type="entry name" value="Jelly Rolls"/>
    <property type="match status" value="1"/>
</dbReference>
<dbReference type="InterPro" id="IPR014710">
    <property type="entry name" value="RmlC-like_jellyroll"/>
</dbReference>
<gene>
    <name evidence="5" type="ORF">EYD46_02520</name>
</gene>
<dbReference type="InterPro" id="IPR009057">
    <property type="entry name" value="Homeodomain-like_sf"/>
</dbReference>
<dbReference type="Pfam" id="PF07883">
    <property type="entry name" value="Cupin_2"/>
    <property type="match status" value="1"/>
</dbReference>
<dbReference type="GO" id="GO:0003700">
    <property type="term" value="F:DNA-binding transcription factor activity"/>
    <property type="evidence" value="ECO:0007669"/>
    <property type="project" value="InterPro"/>
</dbReference>
<organism evidence="5 6">
    <name type="scientific">Hyunsoonleella pacifica</name>
    <dbReference type="NCBI Taxonomy" id="1080224"/>
    <lineage>
        <taxon>Bacteria</taxon>
        <taxon>Pseudomonadati</taxon>
        <taxon>Bacteroidota</taxon>
        <taxon>Flavobacteriia</taxon>
        <taxon>Flavobacteriales</taxon>
        <taxon>Flavobacteriaceae</taxon>
    </lineage>
</organism>
<dbReference type="InterPro" id="IPR018060">
    <property type="entry name" value="HTH_AraC"/>
</dbReference>
<sequence>MKASFYKILFDEETPFRCTYLDKPSFDMPWHFHPELELTLILESEGVRYIGDHTSRYKAGDLVLVGSNLPHMWVNNNTETPNANKALSRSIRITLQFPPDMIDNMFKKAQELQPLIQLFTLAQRGISFSQTTSEEIKPLFLEINDRTGLRKWISVFDLLFKLTEAEGYKLLASPGYLPQLTRKDHGLVNKVFNHIETHFKDKITLQEMADMACLTKPSFCRLFKQKTGKTFFDFLNEYRINHAKRLLLDNTNESINTVAIHSGFPTIQHFNKKFKELNKGLTPSQFLKANAR</sequence>
<evidence type="ECO:0000256" key="1">
    <source>
        <dbReference type="ARBA" id="ARBA00023015"/>
    </source>
</evidence>
<reference evidence="5 6" key="1">
    <citation type="journal article" date="2015" name="Int. J. Syst. Evol. Microbiol.">
        <title>Hyunsoonleella pacifica sp. nov., isolated from seawater of South Pacific Gyre.</title>
        <authorList>
            <person name="Gao X."/>
            <person name="Zhang Z."/>
            <person name="Dai X."/>
            <person name="Zhang X.H."/>
        </authorList>
    </citation>
    <scope>NUCLEOTIDE SEQUENCE [LARGE SCALE GENOMIC DNA]</scope>
    <source>
        <strain evidence="5 6">SW033</strain>
    </source>
</reference>
<dbReference type="CDD" id="cd06976">
    <property type="entry name" value="cupin_MtlR-like_N"/>
    <property type="match status" value="1"/>
</dbReference>
<dbReference type="Gene3D" id="1.10.10.60">
    <property type="entry name" value="Homeodomain-like"/>
    <property type="match status" value="2"/>
</dbReference>